<reference evidence="7" key="1">
    <citation type="submission" date="2016-10" db="EMBL/GenBank/DDBJ databases">
        <authorList>
            <person name="Varghese N."/>
            <person name="Submissions S."/>
        </authorList>
    </citation>
    <scope>NUCLEOTIDE SEQUENCE [LARGE SCALE GENOMIC DNA]</scope>
    <source>
        <strain evidence="7">CGMCC 1.10971</strain>
    </source>
</reference>
<proteinExistence type="inferred from homology"/>
<evidence type="ECO:0000256" key="1">
    <source>
        <dbReference type="ARBA" id="ARBA00004496"/>
    </source>
</evidence>
<dbReference type="PANTHER" id="PTHR39585:SF1">
    <property type="entry name" value="FAD ASSEMBLY FACTOR SDHE"/>
    <property type="match status" value="1"/>
</dbReference>
<dbReference type="Proteomes" id="UP000198623">
    <property type="component" value="Unassembled WGS sequence"/>
</dbReference>
<dbReference type="RefSeq" id="WP_090728136.1">
    <property type="nucleotide sequence ID" value="NZ_FOOU01000007.1"/>
</dbReference>
<name>A0A1I2RWI7_9GAMM</name>
<dbReference type="Pfam" id="PF03937">
    <property type="entry name" value="Sdh5"/>
    <property type="match status" value="1"/>
</dbReference>
<gene>
    <name evidence="6" type="ORF">SAMN05216175_1073</name>
</gene>
<evidence type="ECO:0000313" key="7">
    <source>
        <dbReference type="Proteomes" id="UP000198623"/>
    </source>
</evidence>
<keyword evidence="5" id="KW-0143">Chaperone</keyword>
<dbReference type="PANTHER" id="PTHR39585">
    <property type="entry name" value="FAD ASSEMBLY FACTOR SDHE"/>
    <property type="match status" value="1"/>
</dbReference>
<evidence type="ECO:0000256" key="2">
    <source>
        <dbReference type="ARBA" id="ARBA00008571"/>
    </source>
</evidence>
<dbReference type="Gene3D" id="1.10.150.250">
    <property type="entry name" value="Flavinator of succinate dehydrogenase"/>
    <property type="match status" value="1"/>
</dbReference>
<keyword evidence="7" id="KW-1185">Reference proteome</keyword>
<comment type="subcellular location">
    <subcellularLocation>
        <location evidence="1">Cytoplasm</location>
    </subcellularLocation>
</comment>
<organism evidence="6 7">
    <name type="scientific">Neptunomonas qingdaonensis</name>
    <dbReference type="NCBI Taxonomy" id="1045558"/>
    <lineage>
        <taxon>Bacteria</taxon>
        <taxon>Pseudomonadati</taxon>
        <taxon>Pseudomonadota</taxon>
        <taxon>Gammaproteobacteria</taxon>
        <taxon>Oceanospirillales</taxon>
        <taxon>Oceanospirillaceae</taxon>
        <taxon>Neptunomonas</taxon>
    </lineage>
</organism>
<dbReference type="InterPro" id="IPR005631">
    <property type="entry name" value="SDH"/>
</dbReference>
<evidence type="ECO:0000256" key="4">
    <source>
        <dbReference type="ARBA" id="ARBA00022490"/>
    </source>
</evidence>
<evidence type="ECO:0000313" key="6">
    <source>
        <dbReference type="EMBL" id="SFG45055.1"/>
    </source>
</evidence>
<dbReference type="GO" id="GO:0006105">
    <property type="term" value="P:succinate metabolic process"/>
    <property type="evidence" value="ECO:0007669"/>
    <property type="project" value="TreeGrafter"/>
</dbReference>
<keyword evidence="4" id="KW-0963">Cytoplasm</keyword>
<dbReference type="OrthoDB" id="9180899at2"/>
<dbReference type="GO" id="GO:0005737">
    <property type="term" value="C:cytoplasm"/>
    <property type="evidence" value="ECO:0007669"/>
    <property type="project" value="UniProtKB-SubCell"/>
</dbReference>
<dbReference type="EMBL" id="FOOU01000007">
    <property type="protein sequence ID" value="SFG45055.1"/>
    <property type="molecule type" value="Genomic_DNA"/>
</dbReference>
<dbReference type="STRING" id="1045558.SAMN05216175_1073"/>
<sequence length="84" mass="10247">MYSEEDIRRLLWQSRRGMLELDLLFEPFVKEAFRDLPEDDQDRFVNLLACEDQDIFLWVMEREIPQDPDLHKIVRIILDRVQPS</sequence>
<dbReference type="InterPro" id="IPR036714">
    <property type="entry name" value="SDH_sf"/>
</dbReference>
<evidence type="ECO:0000256" key="3">
    <source>
        <dbReference type="ARBA" id="ARBA00019418"/>
    </source>
</evidence>
<comment type="similarity">
    <text evidence="2">Belongs to the SdhE FAD assembly factor family.</text>
</comment>
<dbReference type="SUPFAM" id="SSF109910">
    <property type="entry name" value="YgfY-like"/>
    <property type="match status" value="1"/>
</dbReference>
<dbReference type="AlphaFoldDB" id="A0A1I2RWI7"/>
<evidence type="ECO:0000256" key="5">
    <source>
        <dbReference type="ARBA" id="ARBA00023186"/>
    </source>
</evidence>
<accession>A0A1I2RWI7</accession>
<dbReference type="InterPro" id="IPR050531">
    <property type="entry name" value="SdhE_FAD_assembly_factor"/>
</dbReference>
<protein>
    <recommendedName>
        <fullName evidence="3">FAD assembly factor SdhE</fullName>
    </recommendedName>
</protein>